<evidence type="ECO:0008006" key="6">
    <source>
        <dbReference type="Google" id="ProtNLM"/>
    </source>
</evidence>
<dbReference type="Gene3D" id="1.10.238.10">
    <property type="entry name" value="EF-hand"/>
    <property type="match status" value="2"/>
</dbReference>
<evidence type="ECO:0000313" key="5">
    <source>
        <dbReference type="EMBL" id="CAE0780474.1"/>
    </source>
</evidence>
<feature type="compositionally biased region" description="Low complexity" evidence="4">
    <location>
        <begin position="17"/>
        <end position="28"/>
    </location>
</feature>
<dbReference type="SUPFAM" id="SSF47473">
    <property type="entry name" value="EF-hand"/>
    <property type="match status" value="2"/>
</dbReference>
<dbReference type="InterPro" id="IPR018247">
    <property type="entry name" value="EF_Hand_1_Ca_BS"/>
</dbReference>
<gene>
    <name evidence="5" type="ORF">PCAR00345_LOCUS33113</name>
</gene>
<keyword evidence="2" id="KW-0963">Cytoplasm</keyword>
<evidence type="ECO:0000256" key="3">
    <source>
        <dbReference type="ARBA" id="ARBA00022837"/>
    </source>
</evidence>
<dbReference type="PANTHER" id="PTHR12085">
    <property type="entry name" value="SERINE/THREONINE-PROTEIN PHOSPHATASE 2A REGULATORY SUBUNIT B'' SUBUNIT GAMMA"/>
    <property type="match status" value="1"/>
</dbReference>
<proteinExistence type="predicted"/>
<dbReference type="PROSITE" id="PS00018">
    <property type="entry name" value="EF_HAND_1"/>
    <property type="match status" value="1"/>
</dbReference>
<evidence type="ECO:0000256" key="2">
    <source>
        <dbReference type="ARBA" id="ARBA00022490"/>
    </source>
</evidence>
<protein>
    <recommendedName>
        <fullName evidence="6">Serine/threonine-protein phosphatase 2A regulatory subunit B'' subunit gamma</fullName>
    </recommendedName>
</protein>
<sequence length="475" mass="53911">MGPVPAHGSDDLKRLLRLSGESSRSSAKSSEDAEHEVQAHLAAMWREREEAEATAEPSLKHIPRLTLRKPPARSAAHEALQSELSRLACQRAREHMASLVLDSKQLDEIWELLRANLSPPLSPADERINYDDFCAVAASLAPKAASTFFAASHFLKLPMDDYGRISILHFTQWLRCKNSILRTRVELSCYDSAGDGAVTERELEQWVSDLLPLLPALAELRAEFLPFYKVTAVRKFFFFLDPKRRGRVSLKALLASPILHELFQLRKEGLTPEETQDNWFALDHAETLYSDYLSLDTDQNGMLCQSELLRFGGGGLTAPIVRRLFQEVHTYKNRESGQSEIDYKSYLDFVLAMTPHYKGTPEAIGYFFRLLDLKRTGKLTAFEVNFFFRAVVERIEELGEEPNCTVEDVQGEIFDMVKPQNEMYITLNDLIRCKVGDTVVGMLTDVHAFWQYDRREQFIAHEPSEGEDDAAGCEG</sequence>
<dbReference type="InterPro" id="IPR039865">
    <property type="entry name" value="PPP2R3C"/>
</dbReference>
<dbReference type="CDD" id="cd21505">
    <property type="entry name" value="PPP2R3C"/>
    <property type="match status" value="1"/>
</dbReference>
<dbReference type="AlphaFoldDB" id="A0A7S4BXZ2"/>
<organism evidence="5">
    <name type="scientific">Chrysotila carterae</name>
    <name type="common">Marine alga</name>
    <name type="synonym">Syracosphaera carterae</name>
    <dbReference type="NCBI Taxonomy" id="13221"/>
    <lineage>
        <taxon>Eukaryota</taxon>
        <taxon>Haptista</taxon>
        <taxon>Haptophyta</taxon>
        <taxon>Prymnesiophyceae</taxon>
        <taxon>Isochrysidales</taxon>
        <taxon>Isochrysidaceae</taxon>
        <taxon>Chrysotila</taxon>
    </lineage>
</organism>
<comment type="subcellular location">
    <subcellularLocation>
        <location evidence="1">Cytoplasm</location>
    </subcellularLocation>
</comment>
<keyword evidence="3" id="KW-0106">Calcium</keyword>
<dbReference type="GO" id="GO:0005737">
    <property type="term" value="C:cytoplasm"/>
    <property type="evidence" value="ECO:0007669"/>
    <property type="project" value="UniProtKB-SubCell"/>
</dbReference>
<evidence type="ECO:0000256" key="1">
    <source>
        <dbReference type="ARBA" id="ARBA00004496"/>
    </source>
</evidence>
<dbReference type="GO" id="GO:0005819">
    <property type="term" value="C:spindle"/>
    <property type="evidence" value="ECO:0007669"/>
    <property type="project" value="TreeGrafter"/>
</dbReference>
<evidence type="ECO:0000256" key="4">
    <source>
        <dbReference type="SAM" id="MobiDB-lite"/>
    </source>
</evidence>
<dbReference type="GO" id="GO:0030865">
    <property type="term" value="P:cortical cytoskeleton organization"/>
    <property type="evidence" value="ECO:0007669"/>
    <property type="project" value="TreeGrafter"/>
</dbReference>
<dbReference type="InterPro" id="IPR011992">
    <property type="entry name" value="EF-hand-dom_pair"/>
</dbReference>
<dbReference type="GO" id="GO:0000226">
    <property type="term" value="P:microtubule cytoskeleton organization"/>
    <property type="evidence" value="ECO:0007669"/>
    <property type="project" value="TreeGrafter"/>
</dbReference>
<dbReference type="EMBL" id="HBIZ01051777">
    <property type="protein sequence ID" value="CAE0780474.1"/>
    <property type="molecule type" value="Transcribed_RNA"/>
</dbReference>
<accession>A0A7S4BXZ2</accession>
<feature type="region of interest" description="Disordered" evidence="4">
    <location>
        <begin position="1"/>
        <end position="37"/>
    </location>
</feature>
<name>A0A7S4BXZ2_CHRCT</name>
<dbReference type="GO" id="GO:0035303">
    <property type="term" value="P:regulation of dephosphorylation"/>
    <property type="evidence" value="ECO:0007669"/>
    <property type="project" value="InterPro"/>
</dbReference>
<reference evidence="5" key="1">
    <citation type="submission" date="2021-01" db="EMBL/GenBank/DDBJ databases">
        <authorList>
            <person name="Corre E."/>
            <person name="Pelletier E."/>
            <person name="Niang G."/>
            <person name="Scheremetjew M."/>
            <person name="Finn R."/>
            <person name="Kale V."/>
            <person name="Holt S."/>
            <person name="Cochrane G."/>
            <person name="Meng A."/>
            <person name="Brown T."/>
            <person name="Cohen L."/>
        </authorList>
    </citation>
    <scope>NUCLEOTIDE SEQUENCE</scope>
    <source>
        <strain evidence="5">CCMP645</strain>
    </source>
</reference>
<dbReference type="PANTHER" id="PTHR12085:SF3">
    <property type="entry name" value="SERINE_THREONINE-PROTEIN PHOSPHATASE 2A REGULATORY SUBUNIT B'' SUBUNIT GAMMA"/>
    <property type="match status" value="1"/>
</dbReference>